<proteinExistence type="predicted"/>
<evidence type="ECO:0000256" key="1">
    <source>
        <dbReference type="SAM" id="MobiDB-lite"/>
    </source>
</evidence>
<sequence length="439" mass="49913">MAEAGGSDRRRRRQYSNLSHCFPLEDRRSPNHRHGSHSYSNRNNRLQSSADNVSDLRGVVSLPGEGTRRTMFEARVNFPAQSRDSVSGVIRLGRYSRAEAAGIAHDVFQVFMHHDTTVNFPELLHIYRMRTPRRMIDHHGAQVPVTREDVVHNQEIARRINETQFPSAAFQRSETRYIPIPEDALTTNLRPASGCSASVAFASDEADPSGHDDDSFQPRNRLFPDVLREYRRQQREYEEPSRDPAEANVRESSTLVDLALYEYGNSQRQMPQIRYEGSSSSNVRDPSTLVDLALYDQSARNSQIRQMPQSYAPGPGPAAIRLNIRSKTPQQSMQLANQPHAEDVQLQQGYDHDQYYGDGGHYNNYQDTVQLQRPHPREPLELAANDRPFVRQRSPTANAIDSTRYPPLFFDLNRAPLPRPSTCDDSRAALDPNRAQGTH</sequence>
<dbReference type="Proteomes" id="UP000886520">
    <property type="component" value="Chromosome 22"/>
</dbReference>
<feature type="region of interest" description="Disordered" evidence="1">
    <location>
        <begin position="203"/>
        <end position="224"/>
    </location>
</feature>
<reference evidence="2" key="1">
    <citation type="submission" date="2021-01" db="EMBL/GenBank/DDBJ databases">
        <title>Adiantum capillus-veneris genome.</title>
        <authorList>
            <person name="Fang Y."/>
            <person name="Liao Q."/>
        </authorList>
    </citation>
    <scope>NUCLEOTIDE SEQUENCE</scope>
    <source>
        <strain evidence="2">H3</strain>
        <tissue evidence="2">Leaf</tissue>
    </source>
</reference>
<accession>A0A9D4U6T9</accession>
<feature type="region of interest" description="Disordered" evidence="1">
    <location>
        <begin position="1"/>
        <end position="62"/>
    </location>
</feature>
<comment type="caution">
    <text evidence="2">The sequence shown here is derived from an EMBL/GenBank/DDBJ whole genome shotgun (WGS) entry which is preliminary data.</text>
</comment>
<feature type="region of interest" description="Disordered" evidence="1">
    <location>
        <begin position="416"/>
        <end position="439"/>
    </location>
</feature>
<gene>
    <name evidence="2" type="ORF">GOP47_0023168</name>
</gene>
<protein>
    <submittedName>
        <fullName evidence="2">Uncharacterized protein</fullName>
    </submittedName>
</protein>
<dbReference type="EMBL" id="JABFUD020000022">
    <property type="protein sequence ID" value="KAI5062629.1"/>
    <property type="molecule type" value="Genomic_DNA"/>
</dbReference>
<evidence type="ECO:0000313" key="2">
    <source>
        <dbReference type="EMBL" id="KAI5062629.1"/>
    </source>
</evidence>
<organism evidence="2 3">
    <name type="scientific">Adiantum capillus-veneris</name>
    <name type="common">Maidenhair fern</name>
    <dbReference type="NCBI Taxonomy" id="13818"/>
    <lineage>
        <taxon>Eukaryota</taxon>
        <taxon>Viridiplantae</taxon>
        <taxon>Streptophyta</taxon>
        <taxon>Embryophyta</taxon>
        <taxon>Tracheophyta</taxon>
        <taxon>Polypodiopsida</taxon>
        <taxon>Polypodiidae</taxon>
        <taxon>Polypodiales</taxon>
        <taxon>Pteridineae</taxon>
        <taxon>Pteridaceae</taxon>
        <taxon>Vittarioideae</taxon>
        <taxon>Adiantum</taxon>
    </lineage>
</organism>
<feature type="compositionally biased region" description="Polar residues" evidence="1">
    <location>
        <begin position="37"/>
        <end position="52"/>
    </location>
</feature>
<name>A0A9D4U6T9_ADICA</name>
<dbReference type="OrthoDB" id="10670476at2759"/>
<dbReference type="AlphaFoldDB" id="A0A9D4U6T9"/>
<evidence type="ECO:0000313" key="3">
    <source>
        <dbReference type="Proteomes" id="UP000886520"/>
    </source>
</evidence>
<keyword evidence="3" id="KW-1185">Reference proteome</keyword>